<comment type="caution">
    <text evidence="2">The sequence shown here is derived from an EMBL/GenBank/DDBJ whole genome shotgun (WGS) entry which is preliminary data.</text>
</comment>
<keyword evidence="1" id="KW-0812">Transmembrane</keyword>
<name>A0A644ZIV3_9ZZZZ</name>
<dbReference type="AlphaFoldDB" id="A0A644ZIV3"/>
<evidence type="ECO:0000256" key="1">
    <source>
        <dbReference type="SAM" id="Phobius"/>
    </source>
</evidence>
<protein>
    <submittedName>
        <fullName evidence="2">Uncharacterized protein</fullName>
    </submittedName>
</protein>
<evidence type="ECO:0000313" key="2">
    <source>
        <dbReference type="EMBL" id="MPM40749.1"/>
    </source>
</evidence>
<accession>A0A644ZIV3</accession>
<gene>
    <name evidence="2" type="ORF">SDC9_87397</name>
</gene>
<keyword evidence="1" id="KW-1133">Transmembrane helix</keyword>
<keyword evidence="1" id="KW-0472">Membrane</keyword>
<feature type="transmembrane region" description="Helical" evidence="1">
    <location>
        <begin position="160"/>
        <end position="177"/>
    </location>
</feature>
<proteinExistence type="predicted"/>
<sequence length="189" mass="22499">MHQFIHDERCPGHVSRIFHKRDKRVQYHNVRQKNNNTPHSADNAVYQQILEWSFRHIYTNQIPCLGHNPLNPLHRISSKPECSFKHYPQKDKEKREPQIFIRQDSIEHSSFIFEFCFFAQCLFECSCNKSIPGIGKGRLWVFFQQSFDIFPFLVSTSQKLLAFIVLTNSIFYLFIPLQQLNTDITLRHT</sequence>
<reference evidence="2" key="1">
    <citation type="submission" date="2019-08" db="EMBL/GenBank/DDBJ databases">
        <authorList>
            <person name="Kucharzyk K."/>
            <person name="Murdoch R.W."/>
            <person name="Higgins S."/>
            <person name="Loffler F."/>
        </authorList>
    </citation>
    <scope>NUCLEOTIDE SEQUENCE</scope>
</reference>
<organism evidence="2">
    <name type="scientific">bioreactor metagenome</name>
    <dbReference type="NCBI Taxonomy" id="1076179"/>
    <lineage>
        <taxon>unclassified sequences</taxon>
        <taxon>metagenomes</taxon>
        <taxon>ecological metagenomes</taxon>
    </lineage>
</organism>
<dbReference type="EMBL" id="VSSQ01009112">
    <property type="protein sequence ID" value="MPM40749.1"/>
    <property type="molecule type" value="Genomic_DNA"/>
</dbReference>